<name>A0ABM1ZBP7_AEDAL</name>
<evidence type="ECO:0000313" key="1">
    <source>
        <dbReference type="EnsemblMetazoa" id="AALFPA23_016956.P24759"/>
    </source>
</evidence>
<proteinExistence type="predicted"/>
<accession>A0ABM1ZBP7</accession>
<dbReference type="Proteomes" id="UP000069940">
    <property type="component" value="Unassembled WGS sequence"/>
</dbReference>
<keyword evidence="2" id="KW-1185">Reference proteome</keyword>
<reference evidence="2" key="1">
    <citation type="journal article" date="2015" name="Proc. Natl. Acad. Sci. U.S.A.">
        <title>Genome sequence of the Asian Tiger mosquito, Aedes albopictus, reveals insights into its biology, genetics, and evolution.</title>
        <authorList>
            <person name="Chen X.G."/>
            <person name="Jiang X."/>
            <person name="Gu J."/>
            <person name="Xu M."/>
            <person name="Wu Y."/>
            <person name="Deng Y."/>
            <person name="Zhang C."/>
            <person name="Bonizzoni M."/>
            <person name="Dermauw W."/>
            <person name="Vontas J."/>
            <person name="Armbruster P."/>
            <person name="Huang X."/>
            <person name="Yang Y."/>
            <person name="Zhang H."/>
            <person name="He W."/>
            <person name="Peng H."/>
            <person name="Liu Y."/>
            <person name="Wu K."/>
            <person name="Chen J."/>
            <person name="Lirakis M."/>
            <person name="Topalis P."/>
            <person name="Van Leeuwen T."/>
            <person name="Hall A.B."/>
            <person name="Jiang X."/>
            <person name="Thorpe C."/>
            <person name="Mueller R.L."/>
            <person name="Sun C."/>
            <person name="Waterhouse R.M."/>
            <person name="Yan G."/>
            <person name="Tu Z.J."/>
            <person name="Fang X."/>
            <person name="James A.A."/>
        </authorList>
    </citation>
    <scope>NUCLEOTIDE SEQUENCE [LARGE SCALE GENOMIC DNA]</scope>
    <source>
        <strain evidence="2">Foshan</strain>
    </source>
</reference>
<organism evidence="1 2">
    <name type="scientific">Aedes albopictus</name>
    <name type="common">Asian tiger mosquito</name>
    <name type="synonym">Stegomyia albopicta</name>
    <dbReference type="NCBI Taxonomy" id="7160"/>
    <lineage>
        <taxon>Eukaryota</taxon>
        <taxon>Metazoa</taxon>
        <taxon>Ecdysozoa</taxon>
        <taxon>Arthropoda</taxon>
        <taxon>Hexapoda</taxon>
        <taxon>Insecta</taxon>
        <taxon>Pterygota</taxon>
        <taxon>Neoptera</taxon>
        <taxon>Endopterygota</taxon>
        <taxon>Diptera</taxon>
        <taxon>Nematocera</taxon>
        <taxon>Culicoidea</taxon>
        <taxon>Culicidae</taxon>
        <taxon>Culicinae</taxon>
        <taxon>Aedini</taxon>
        <taxon>Aedes</taxon>
        <taxon>Stegomyia</taxon>
    </lineage>
</organism>
<dbReference type="GeneID" id="115255171"/>
<protein>
    <recommendedName>
        <fullName evidence="3">HTH CENPB-type domain-containing protein</fullName>
    </recommendedName>
</protein>
<dbReference type="EnsemblMetazoa" id="AALFPA23_016956.R24759">
    <property type="protein sequence ID" value="AALFPA23_016956.P24759"/>
    <property type="gene ID" value="AALFPA23_016956"/>
</dbReference>
<sequence length="292" mass="32810">MPRIYKAKGKFIGRVRVNEASLQQAVAAVLEVRPIKTTAKQFGVPVMTVKRYARKQKASDKLIRYGPMYGSSSRAFSDEEEEMLQDYALKASKLNHGLTPIGVRKLAYQFALANNKPIAAKWVNGLASFEWYYGFMRRRKSLALRKAQATSLSRATSFNKHNVAQFFDNLRTVLARYNFEAIDIWNLDETGVTTVHDPTKIVAAKGCKQDRMLSNCYPGTAGKPHPSGWMTAENFVKFLEHFVKHNKCSISRPCLIIMDNHDSHISIDYLSYAKTNGINNPTAHIAQTAATG</sequence>
<reference evidence="1" key="2">
    <citation type="submission" date="2025-05" db="UniProtKB">
        <authorList>
            <consortium name="EnsemblMetazoa"/>
        </authorList>
    </citation>
    <scope>IDENTIFICATION</scope>
    <source>
        <strain evidence="1">Foshan</strain>
    </source>
</reference>
<evidence type="ECO:0000313" key="2">
    <source>
        <dbReference type="Proteomes" id="UP000069940"/>
    </source>
</evidence>
<evidence type="ECO:0008006" key="3">
    <source>
        <dbReference type="Google" id="ProtNLM"/>
    </source>
</evidence>
<dbReference type="RefSeq" id="XP_029708960.1">
    <property type="nucleotide sequence ID" value="XM_029853100.1"/>
</dbReference>